<accession>A0A242UAG0</accession>
<reference evidence="5 6" key="1">
    <citation type="submission" date="2017-05" db="EMBL/GenBank/DDBJ databases">
        <authorList>
            <person name="Song R."/>
            <person name="Chenine A.L."/>
            <person name="Ruprecht R.M."/>
        </authorList>
    </citation>
    <scope>NUCLEOTIDE SEQUENCE [LARGE SCALE GENOMIC DNA]</scope>
    <source>
        <strain evidence="5 6">ARLG1955</strain>
    </source>
</reference>
<dbReference type="PANTHER" id="PTHR30146:SF138">
    <property type="entry name" value="TRANSCRIPTIONAL REGULATORY PROTEIN"/>
    <property type="match status" value="1"/>
</dbReference>
<dbReference type="Gene3D" id="3.40.50.2300">
    <property type="match status" value="2"/>
</dbReference>
<evidence type="ECO:0000259" key="4">
    <source>
        <dbReference type="PROSITE" id="PS50932"/>
    </source>
</evidence>
<dbReference type="InterPro" id="IPR000843">
    <property type="entry name" value="HTH_LacI"/>
</dbReference>
<protein>
    <recommendedName>
        <fullName evidence="4">HTH lacI-type domain-containing protein</fullName>
    </recommendedName>
</protein>
<evidence type="ECO:0000313" key="6">
    <source>
        <dbReference type="Proteomes" id="UP000195162"/>
    </source>
</evidence>
<dbReference type="AlphaFoldDB" id="A0A242UAG0"/>
<dbReference type="CDD" id="cd01392">
    <property type="entry name" value="HTH_LacI"/>
    <property type="match status" value="1"/>
</dbReference>
<dbReference type="Gene3D" id="1.10.260.40">
    <property type="entry name" value="lambda repressor-like DNA-binding domains"/>
    <property type="match status" value="1"/>
</dbReference>
<dbReference type="InterPro" id="IPR046335">
    <property type="entry name" value="LacI/GalR-like_sensor"/>
</dbReference>
<dbReference type="InterPro" id="IPR028082">
    <property type="entry name" value="Peripla_BP_I"/>
</dbReference>
<dbReference type="RefSeq" id="WP_086375720.1">
    <property type="nucleotide sequence ID" value="NZ_JADVOL010000018.1"/>
</dbReference>
<gene>
    <name evidence="5" type="ORF">CAT59_00015</name>
</gene>
<evidence type="ECO:0000313" key="5">
    <source>
        <dbReference type="EMBL" id="OTU31315.1"/>
    </source>
</evidence>
<dbReference type="SUPFAM" id="SSF53822">
    <property type="entry name" value="Periplasmic binding protein-like I"/>
    <property type="match status" value="1"/>
</dbReference>
<dbReference type="InterPro" id="IPR010982">
    <property type="entry name" value="Lambda_DNA-bd_dom_sf"/>
</dbReference>
<keyword evidence="2" id="KW-0238">DNA-binding</keyword>
<dbReference type="GO" id="GO:0000976">
    <property type="term" value="F:transcription cis-regulatory region binding"/>
    <property type="evidence" value="ECO:0007669"/>
    <property type="project" value="TreeGrafter"/>
</dbReference>
<evidence type="ECO:0000256" key="1">
    <source>
        <dbReference type="ARBA" id="ARBA00023015"/>
    </source>
</evidence>
<dbReference type="SMART" id="SM00354">
    <property type="entry name" value="HTH_LACI"/>
    <property type="match status" value="1"/>
</dbReference>
<keyword evidence="3" id="KW-0804">Transcription</keyword>
<dbReference type="SUPFAM" id="SSF47413">
    <property type="entry name" value="lambda repressor-like DNA-binding domains"/>
    <property type="match status" value="1"/>
</dbReference>
<name>A0A242UAG0_ACIPI</name>
<dbReference type="Pfam" id="PF13377">
    <property type="entry name" value="Peripla_BP_3"/>
    <property type="match status" value="1"/>
</dbReference>
<dbReference type="PANTHER" id="PTHR30146">
    <property type="entry name" value="LACI-RELATED TRANSCRIPTIONAL REPRESSOR"/>
    <property type="match status" value="1"/>
</dbReference>
<dbReference type="EMBL" id="NGIR01000001">
    <property type="protein sequence ID" value="OTU31315.1"/>
    <property type="molecule type" value="Genomic_DNA"/>
</dbReference>
<sequence length="343" mass="38028">MGQNNNVMEKLNSVSVIDVAKAANVSIATVSRSFNKPEMVKPEVREKILEIAANMGYTANSAAKSLRSKKTKVIGAIIPTLDHSIYATMINAFQKKLSEQGYVVYILTCGFDASDIFDKVTLLLERGAEALLIVGEILDKNLEKYLLKFKIPTICTYSYHHDSKFPFIGFDNYASTTTIVEYLYSLGHKEIAMICGPLKGNDRQIARVESFKNFMTSKQAEHSVWECKNQYNIASGKEILKEIVISNPNISAIICNSDVIAFGVLAGAKELGIKIPEQLNVIGYDNLEFAEYLTPPLTTLNIPAEEMGILSAKAVLDNLNNQQPLKSYLLKTELIVRESTNPD</sequence>
<evidence type="ECO:0000256" key="2">
    <source>
        <dbReference type="ARBA" id="ARBA00023125"/>
    </source>
</evidence>
<dbReference type="GO" id="GO:0003700">
    <property type="term" value="F:DNA-binding transcription factor activity"/>
    <property type="evidence" value="ECO:0007669"/>
    <property type="project" value="TreeGrafter"/>
</dbReference>
<feature type="domain" description="HTH lacI-type" evidence="4">
    <location>
        <begin position="14"/>
        <end position="68"/>
    </location>
</feature>
<keyword evidence="1" id="KW-0805">Transcription regulation</keyword>
<dbReference type="CDD" id="cd06273">
    <property type="entry name" value="PBP1_LacI-like"/>
    <property type="match status" value="1"/>
</dbReference>
<organism evidence="5 6">
    <name type="scientific">Acinetobacter pittii</name>
    <name type="common">Acinetobacter genomosp. 3</name>
    <dbReference type="NCBI Taxonomy" id="48296"/>
    <lineage>
        <taxon>Bacteria</taxon>
        <taxon>Pseudomonadati</taxon>
        <taxon>Pseudomonadota</taxon>
        <taxon>Gammaproteobacteria</taxon>
        <taxon>Moraxellales</taxon>
        <taxon>Moraxellaceae</taxon>
        <taxon>Acinetobacter</taxon>
        <taxon>Acinetobacter calcoaceticus/baumannii complex</taxon>
    </lineage>
</organism>
<comment type="caution">
    <text evidence="5">The sequence shown here is derived from an EMBL/GenBank/DDBJ whole genome shotgun (WGS) entry which is preliminary data.</text>
</comment>
<dbReference type="Pfam" id="PF00356">
    <property type="entry name" value="LacI"/>
    <property type="match status" value="1"/>
</dbReference>
<proteinExistence type="predicted"/>
<dbReference type="PROSITE" id="PS50932">
    <property type="entry name" value="HTH_LACI_2"/>
    <property type="match status" value="1"/>
</dbReference>
<dbReference type="Proteomes" id="UP000195162">
    <property type="component" value="Unassembled WGS sequence"/>
</dbReference>
<evidence type="ECO:0000256" key="3">
    <source>
        <dbReference type="ARBA" id="ARBA00023163"/>
    </source>
</evidence>